<feature type="domain" description="N-acetyltransferase" evidence="1">
    <location>
        <begin position="1"/>
        <end position="136"/>
    </location>
</feature>
<protein>
    <recommendedName>
        <fullName evidence="1">N-acetyltransferase domain-containing protein</fullName>
    </recommendedName>
</protein>
<comment type="caution">
    <text evidence="2">The sequence shown here is derived from an EMBL/GenBank/DDBJ whole genome shotgun (WGS) entry which is preliminary data.</text>
</comment>
<dbReference type="PROSITE" id="PS51186">
    <property type="entry name" value="GNAT"/>
    <property type="match status" value="1"/>
</dbReference>
<keyword evidence="3" id="KW-1185">Reference proteome</keyword>
<accession>A0ABU2IRK1</accession>
<dbReference type="InterPro" id="IPR000182">
    <property type="entry name" value="GNAT_dom"/>
</dbReference>
<dbReference type="InterPro" id="IPR016181">
    <property type="entry name" value="Acyl_CoA_acyltransferase"/>
</dbReference>
<reference evidence="2 3" key="1">
    <citation type="submission" date="2023-05" db="EMBL/GenBank/DDBJ databases">
        <title>A Combination of Whole Genome Sequencing and Metagenomics Reveals Diversity of Listeria spp. in Soil Collected from the Nantahala National Forest.</title>
        <authorList>
            <person name="Wang J."/>
            <person name="Schamp C.N."/>
            <person name="Hudson L.K."/>
            <person name="Chaggar H.K."/>
            <person name="Bryan D.W."/>
            <person name="Radosevich M."/>
            <person name="Denes T.G."/>
        </authorList>
    </citation>
    <scope>NUCLEOTIDE SEQUENCE [LARGE SCALE GENOMIC DNA]</scope>
    <source>
        <strain evidence="2 3">UTK S2-0002</strain>
    </source>
</reference>
<dbReference type="SUPFAM" id="SSF55729">
    <property type="entry name" value="Acyl-CoA N-acyltransferases (Nat)"/>
    <property type="match status" value="1"/>
</dbReference>
<dbReference type="Proteomes" id="UP001252688">
    <property type="component" value="Unassembled WGS sequence"/>
</dbReference>
<evidence type="ECO:0000259" key="1">
    <source>
        <dbReference type="PROSITE" id="PS51186"/>
    </source>
</evidence>
<evidence type="ECO:0000313" key="2">
    <source>
        <dbReference type="EMBL" id="MDT0115316.1"/>
    </source>
</evidence>
<proteinExistence type="predicted"/>
<name>A0ABU2IRK1_9LIST</name>
<dbReference type="RefSeq" id="WP_311178997.1">
    <property type="nucleotide sequence ID" value="NZ_JASAZZ010000006.1"/>
</dbReference>
<organism evidence="2 3">
    <name type="scientific">Listeria cossartiae subsp. cayugensis</name>
    <dbReference type="NCBI Taxonomy" id="2713505"/>
    <lineage>
        <taxon>Bacteria</taxon>
        <taxon>Bacillati</taxon>
        <taxon>Bacillota</taxon>
        <taxon>Bacilli</taxon>
        <taxon>Bacillales</taxon>
        <taxon>Listeriaceae</taxon>
        <taxon>Listeria</taxon>
        <taxon>Listeria cossartiae</taxon>
    </lineage>
</organism>
<sequence length="140" mass="16449">MAIRIFKPGEYSKKEFYSYMGEFFGERAYKKEFPYLVNTENTIWIIDIEEDTVQGFSSFEITNRGIEIGDTYVKAKDKVLWEKLVGYAIDAAESFEPKLIYVAVAHASERDWYQRLGFSVVRTTKNYYFLERVVAENEEA</sequence>
<gene>
    <name evidence="2" type="ORF">QJV37_14360</name>
</gene>
<evidence type="ECO:0000313" key="3">
    <source>
        <dbReference type="Proteomes" id="UP001252688"/>
    </source>
</evidence>
<dbReference type="EMBL" id="JASBAM010000006">
    <property type="protein sequence ID" value="MDT0115316.1"/>
    <property type="molecule type" value="Genomic_DNA"/>
</dbReference>
<dbReference type="Gene3D" id="3.40.630.30">
    <property type="match status" value="1"/>
</dbReference>